<dbReference type="AlphaFoldDB" id="A0A9P8QAJ7"/>
<gene>
    <name evidence="1" type="ORF">WICPIJ_001994</name>
</gene>
<evidence type="ECO:0000313" key="2">
    <source>
        <dbReference type="Proteomes" id="UP000774326"/>
    </source>
</evidence>
<reference evidence="1" key="2">
    <citation type="submission" date="2021-01" db="EMBL/GenBank/DDBJ databases">
        <authorList>
            <person name="Schikora-Tamarit M.A."/>
        </authorList>
    </citation>
    <scope>NUCLEOTIDE SEQUENCE</scope>
    <source>
        <strain evidence="1">CBS2887</strain>
    </source>
</reference>
<protein>
    <submittedName>
        <fullName evidence="1">Uncharacterized protein</fullName>
    </submittedName>
</protein>
<evidence type="ECO:0000313" key="1">
    <source>
        <dbReference type="EMBL" id="KAH3687022.1"/>
    </source>
</evidence>
<comment type="caution">
    <text evidence="1">The sequence shown here is derived from an EMBL/GenBank/DDBJ whole genome shotgun (WGS) entry which is preliminary data.</text>
</comment>
<sequence>MFNICNEKKAIQPVESACSNLPPVGKGSDLLKIPMLSKPKNPPSNTLLPSWSFLLTHHVKFKSNFWNTLSKKSSSDLPYIFFSSL</sequence>
<proteinExistence type="predicted"/>
<keyword evidence="2" id="KW-1185">Reference proteome</keyword>
<dbReference type="EMBL" id="JAEUBG010001040">
    <property type="protein sequence ID" value="KAH3687022.1"/>
    <property type="molecule type" value="Genomic_DNA"/>
</dbReference>
<dbReference type="Proteomes" id="UP000774326">
    <property type="component" value="Unassembled WGS sequence"/>
</dbReference>
<accession>A0A9P8QAJ7</accession>
<name>A0A9P8QAJ7_WICPI</name>
<reference evidence="1" key="1">
    <citation type="journal article" date="2021" name="Open Biol.">
        <title>Shared evolutionary footprints suggest mitochondrial oxidative damage underlies multiple complex I losses in fungi.</title>
        <authorList>
            <person name="Schikora-Tamarit M.A."/>
            <person name="Marcet-Houben M."/>
            <person name="Nosek J."/>
            <person name="Gabaldon T."/>
        </authorList>
    </citation>
    <scope>NUCLEOTIDE SEQUENCE</scope>
    <source>
        <strain evidence="1">CBS2887</strain>
    </source>
</reference>
<organism evidence="1 2">
    <name type="scientific">Wickerhamomyces pijperi</name>
    <name type="common">Yeast</name>
    <name type="synonym">Pichia pijperi</name>
    <dbReference type="NCBI Taxonomy" id="599730"/>
    <lineage>
        <taxon>Eukaryota</taxon>
        <taxon>Fungi</taxon>
        <taxon>Dikarya</taxon>
        <taxon>Ascomycota</taxon>
        <taxon>Saccharomycotina</taxon>
        <taxon>Saccharomycetes</taxon>
        <taxon>Phaffomycetales</taxon>
        <taxon>Wickerhamomycetaceae</taxon>
        <taxon>Wickerhamomyces</taxon>
    </lineage>
</organism>